<dbReference type="InterPro" id="IPR021833">
    <property type="entry name" value="DUF3425"/>
</dbReference>
<sequence>MQQTPAAQPKPKVARPKRVITEARKLQNREAQRAYRQRQKERLQKNKARTGEKGGSSRYQPLRPCPTPHNVGGEASSGPTLGGFGQSYILPDASKTPFWTPSNEHLPASQSIRSSSVNPNGGVGILELLLTNSTPNWSLNVDYLLAESNDQPFFPTSAEEVNDESAEHFTASTSKSASACTPQFSRQGHSPHFTSSMYLADPYKNRLQPSKTTLLSACLYNASTMGINIEEFFSYNCMSLCSPFYRQAASSTDPQKLLSEVSASYPLVPANLRPTLPQILIPHHPLFDLVPIPNLRSRAIILSAAAPHLVNMFELKGDILEGGLLCLGSRGGSGSGQPWEVGSWKVAPWFFEKWKLLLDRHGGDLWASTHPLSTRSAFDDRPRDELITSMITNVMRK</sequence>
<accession>A1D5M1</accession>
<proteinExistence type="predicted"/>
<dbReference type="KEGG" id="nfi:NFIA_061760"/>
<feature type="compositionally biased region" description="Basic and acidic residues" evidence="1">
    <location>
        <begin position="19"/>
        <end position="52"/>
    </location>
</feature>
<dbReference type="InterPro" id="IPR004827">
    <property type="entry name" value="bZIP"/>
</dbReference>
<dbReference type="GeneID" id="4589986"/>
<protein>
    <recommendedName>
        <fullName evidence="2">BZIP domain-containing protein</fullName>
    </recommendedName>
</protein>
<evidence type="ECO:0000313" key="3">
    <source>
        <dbReference type="EMBL" id="EAW21015.1"/>
    </source>
</evidence>
<feature type="region of interest" description="Disordered" evidence="1">
    <location>
        <begin position="1"/>
        <end position="87"/>
    </location>
</feature>
<dbReference type="Proteomes" id="UP000006702">
    <property type="component" value="Unassembled WGS sequence"/>
</dbReference>
<feature type="domain" description="BZIP" evidence="2">
    <location>
        <begin position="24"/>
        <end position="38"/>
    </location>
</feature>
<dbReference type="eggNOG" id="ENOG502SQFY">
    <property type="taxonomic scope" value="Eukaryota"/>
</dbReference>
<evidence type="ECO:0000259" key="2">
    <source>
        <dbReference type="PROSITE" id="PS00036"/>
    </source>
</evidence>
<dbReference type="OrthoDB" id="5973539at2759"/>
<dbReference type="VEuPathDB" id="FungiDB:NFIA_061760"/>
<name>A1D5M1_NEOFI</name>
<gene>
    <name evidence="3" type="ORF">NFIA_061760</name>
</gene>
<dbReference type="PANTHER" id="PTHR38116:SF8">
    <property type="entry name" value="BZIP DOMAIN-CONTAINING PROTEIN"/>
    <property type="match status" value="1"/>
</dbReference>
<dbReference type="GO" id="GO:0003700">
    <property type="term" value="F:DNA-binding transcription factor activity"/>
    <property type="evidence" value="ECO:0007669"/>
    <property type="project" value="InterPro"/>
</dbReference>
<dbReference type="EMBL" id="DS027690">
    <property type="protein sequence ID" value="EAW21015.1"/>
    <property type="molecule type" value="Genomic_DNA"/>
</dbReference>
<organism evidence="3 4">
    <name type="scientific">Neosartorya fischeri (strain ATCC 1020 / DSM 3700 / CBS 544.65 / FGSC A1164 / JCM 1740 / NRRL 181 / WB 181)</name>
    <name type="common">Aspergillus fischerianus</name>
    <dbReference type="NCBI Taxonomy" id="331117"/>
    <lineage>
        <taxon>Eukaryota</taxon>
        <taxon>Fungi</taxon>
        <taxon>Dikarya</taxon>
        <taxon>Ascomycota</taxon>
        <taxon>Pezizomycotina</taxon>
        <taxon>Eurotiomycetes</taxon>
        <taxon>Eurotiomycetidae</taxon>
        <taxon>Eurotiales</taxon>
        <taxon>Aspergillaceae</taxon>
        <taxon>Aspergillus</taxon>
        <taxon>Aspergillus subgen. Fumigati</taxon>
    </lineage>
</organism>
<dbReference type="HOGENOM" id="CLU_037870_1_0_1"/>
<dbReference type="AlphaFoldDB" id="A1D5M1"/>
<dbReference type="PROSITE" id="PS00036">
    <property type="entry name" value="BZIP_BASIC"/>
    <property type="match status" value="1"/>
</dbReference>
<keyword evidence="4" id="KW-1185">Reference proteome</keyword>
<evidence type="ECO:0000313" key="4">
    <source>
        <dbReference type="Proteomes" id="UP000006702"/>
    </source>
</evidence>
<reference evidence="4" key="1">
    <citation type="journal article" date="2008" name="PLoS Genet.">
        <title>Genomic islands in the pathogenic filamentous fungus Aspergillus fumigatus.</title>
        <authorList>
            <person name="Fedorova N.D."/>
            <person name="Khaldi N."/>
            <person name="Joardar V.S."/>
            <person name="Maiti R."/>
            <person name="Amedeo P."/>
            <person name="Anderson M.J."/>
            <person name="Crabtree J."/>
            <person name="Silva J.C."/>
            <person name="Badger J.H."/>
            <person name="Albarraq A."/>
            <person name="Angiuoli S."/>
            <person name="Bussey H."/>
            <person name="Bowyer P."/>
            <person name="Cotty P.J."/>
            <person name="Dyer P.S."/>
            <person name="Egan A."/>
            <person name="Galens K."/>
            <person name="Fraser-Liggett C.M."/>
            <person name="Haas B.J."/>
            <person name="Inman J.M."/>
            <person name="Kent R."/>
            <person name="Lemieux S."/>
            <person name="Malavazi I."/>
            <person name="Orvis J."/>
            <person name="Roemer T."/>
            <person name="Ronning C.M."/>
            <person name="Sundaram J.P."/>
            <person name="Sutton G."/>
            <person name="Turner G."/>
            <person name="Venter J.C."/>
            <person name="White O.R."/>
            <person name="Whitty B.R."/>
            <person name="Youngman P."/>
            <person name="Wolfe K.H."/>
            <person name="Goldman G.H."/>
            <person name="Wortman J.R."/>
            <person name="Jiang B."/>
            <person name="Denning D.W."/>
            <person name="Nierman W.C."/>
        </authorList>
    </citation>
    <scope>NUCLEOTIDE SEQUENCE [LARGE SCALE GENOMIC DNA]</scope>
    <source>
        <strain evidence="4">ATCC 1020 / DSM 3700 / CBS 544.65 / FGSC A1164 / JCM 1740 / NRRL 181 / WB 181</strain>
    </source>
</reference>
<dbReference type="PANTHER" id="PTHR38116">
    <property type="entry name" value="CHROMOSOME 7, WHOLE GENOME SHOTGUN SEQUENCE"/>
    <property type="match status" value="1"/>
</dbReference>
<dbReference type="STRING" id="331117.A1D5M1"/>
<dbReference type="Pfam" id="PF11905">
    <property type="entry name" value="DUF3425"/>
    <property type="match status" value="1"/>
</dbReference>
<dbReference type="RefSeq" id="XP_001262912.1">
    <property type="nucleotide sequence ID" value="XM_001262911.1"/>
</dbReference>
<dbReference type="CDD" id="cd14688">
    <property type="entry name" value="bZIP_YAP"/>
    <property type="match status" value="1"/>
</dbReference>
<dbReference type="OMA" id="FSYNCMS"/>
<evidence type="ECO:0000256" key="1">
    <source>
        <dbReference type="SAM" id="MobiDB-lite"/>
    </source>
</evidence>